<dbReference type="GO" id="GO:0016810">
    <property type="term" value="F:hydrolase activity, acting on carbon-nitrogen (but not peptide) bonds"/>
    <property type="evidence" value="ECO:0007669"/>
    <property type="project" value="InterPro"/>
</dbReference>
<organism evidence="4 5">
    <name type="scientific">Vulcanibacillus modesticaldus</name>
    <dbReference type="NCBI Taxonomy" id="337097"/>
    <lineage>
        <taxon>Bacteria</taxon>
        <taxon>Bacillati</taxon>
        <taxon>Bacillota</taxon>
        <taxon>Bacilli</taxon>
        <taxon>Bacillales</taxon>
        <taxon>Bacillaceae</taxon>
        <taxon>Vulcanibacillus</taxon>
    </lineage>
</organism>
<evidence type="ECO:0000313" key="4">
    <source>
        <dbReference type="EMBL" id="OEF99586.1"/>
    </source>
</evidence>
<dbReference type="GO" id="GO:0016020">
    <property type="term" value="C:membrane"/>
    <property type="evidence" value="ECO:0007669"/>
    <property type="project" value="TreeGrafter"/>
</dbReference>
<dbReference type="PANTHER" id="PTHR10587:SF133">
    <property type="entry name" value="CHITIN DEACETYLASE 1-RELATED"/>
    <property type="match status" value="1"/>
</dbReference>
<accession>A0A1D2YVE5</accession>
<comment type="caution">
    <text evidence="4">The sequence shown here is derived from an EMBL/GenBank/DDBJ whole genome shotgun (WGS) entry which is preliminary data.</text>
</comment>
<dbReference type="Gene3D" id="3.20.20.370">
    <property type="entry name" value="Glycoside hydrolase/deacetylase"/>
    <property type="match status" value="1"/>
</dbReference>
<dbReference type="EMBL" id="MIJF01000019">
    <property type="protein sequence ID" value="OEF99586.1"/>
    <property type="molecule type" value="Genomic_DNA"/>
</dbReference>
<keyword evidence="5" id="KW-1185">Reference proteome</keyword>
<dbReference type="PANTHER" id="PTHR10587">
    <property type="entry name" value="GLYCOSYL TRANSFERASE-RELATED"/>
    <property type="match status" value="1"/>
</dbReference>
<proteinExistence type="predicted"/>
<feature type="domain" description="NodB homology" evidence="3">
    <location>
        <begin position="14"/>
        <end position="189"/>
    </location>
</feature>
<dbReference type="STRING" id="337097.BHF71_08465"/>
<dbReference type="InterPro" id="IPR002509">
    <property type="entry name" value="NODB_dom"/>
</dbReference>
<evidence type="ECO:0000313" key="5">
    <source>
        <dbReference type="Proteomes" id="UP000243739"/>
    </source>
</evidence>
<dbReference type="SUPFAM" id="SSF88713">
    <property type="entry name" value="Glycoside hydrolase/deacetylase"/>
    <property type="match status" value="1"/>
</dbReference>
<dbReference type="InterPro" id="IPR011330">
    <property type="entry name" value="Glyco_hydro/deAcase_b/a-brl"/>
</dbReference>
<name>A0A1D2YVE5_9BACI</name>
<sequence>MSNAYQLIPKSREKKIILTFDDGPSRNLDKILDILKIEKIQAMFFWQARLLHSKRSWKRVLDEGHIIATHSFKHPNLTKLSYQEQFREIKKSIQKIEEITGKPVVYFRPPFGQYNQETLLAAKQLNLTTVMWSLASLDWKLKNSPETIVKNVVTNLEDGAIILLHELEQTSNILMELIRSIKTQGYAFGVLPNSAKK</sequence>
<evidence type="ECO:0000259" key="3">
    <source>
        <dbReference type="PROSITE" id="PS51677"/>
    </source>
</evidence>
<dbReference type="AlphaFoldDB" id="A0A1D2YVE5"/>
<evidence type="ECO:0000256" key="1">
    <source>
        <dbReference type="ARBA" id="ARBA00022723"/>
    </source>
</evidence>
<keyword evidence="2" id="KW-0378">Hydrolase</keyword>
<dbReference type="Pfam" id="PF01522">
    <property type="entry name" value="Polysacc_deac_1"/>
    <property type="match status" value="1"/>
</dbReference>
<dbReference type="CDD" id="cd10917">
    <property type="entry name" value="CE4_NodB_like_6s_7s"/>
    <property type="match status" value="1"/>
</dbReference>
<dbReference type="PROSITE" id="PS51677">
    <property type="entry name" value="NODB"/>
    <property type="match status" value="1"/>
</dbReference>
<dbReference type="Proteomes" id="UP000243739">
    <property type="component" value="Unassembled WGS sequence"/>
</dbReference>
<dbReference type="InterPro" id="IPR050248">
    <property type="entry name" value="Polysacc_deacetylase_ArnD"/>
</dbReference>
<keyword evidence="1" id="KW-0479">Metal-binding</keyword>
<dbReference type="GO" id="GO:0005975">
    <property type="term" value="P:carbohydrate metabolic process"/>
    <property type="evidence" value="ECO:0007669"/>
    <property type="project" value="InterPro"/>
</dbReference>
<protein>
    <submittedName>
        <fullName evidence="4">Polysaccharide deacetylase</fullName>
    </submittedName>
</protein>
<evidence type="ECO:0000256" key="2">
    <source>
        <dbReference type="ARBA" id="ARBA00022801"/>
    </source>
</evidence>
<reference evidence="4 5" key="1">
    <citation type="submission" date="2016-09" db="EMBL/GenBank/DDBJ databases">
        <title>Draft genome sequence for the type strain of Vulcanibacillus modesticaldus BR, a strictly anaerobic, moderately thermophilic, and nitrate-reducing bacterium from deep sea-hydrothermal vents of the Mid-Atlantic Ridge.</title>
        <authorList>
            <person name="Abin C.A."/>
            <person name="Hollibaugh J.T."/>
        </authorList>
    </citation>
    <scope>NUCLEOTIDE SEQUENCE [LARGE SCALE GENOMIC DNA]</scope>
    <source>
        <strain evidence="4 5">BR</strain>
    </source>
</reference>
<dbReference type="GO" id="GO:0046872">
    <property type="term" value="F:metal ion binding"/>
    <property type="evidence" value="ECO:0007669"/>
    <property type="project" value="UniProtKB-KW"/>
</dbReference>
<gene>
    <name evidence="4" type="ORF">BHF71_08465</name>
</gene>